<evidence type="ECO:0000313" key="5">
    <source>
        <dbReference type="EMBL" id="GHH77436.1"/>
    </source>
</evidence>
<keyword evidence="3" id="KW-0804">Transcription</keyword>
<dbReference type="Pfam" id="PF07883">
    <property type="entry name" value="Cupin_2"/>
    <property type="match status" value="1"/>
</dbReference>
<dbReference type="InterPro" id="IPR013096">
    <property type="entry name" value="Cupin_2"/>
</dbReference>
<organism evidence="5 6">
    <name type="scientific">Promicromonospora soli</name>
    <dbReference type="NCBI Taxonomy" id="2035533"/>
    <lineage>
        <taxon>Bacteria</taxon>
        <taxon>Bacillati</taxon>
        <taxon>Actinomycetota</taxon>
        <taxon>Actinomycetes</taxon>
        <taxon>Micrococcales</taxon>
        <taxon>Promicromonosporaceae</taxon>
        <taxon>Promicromonospora</taxon>
    </lineage>
</organism>
<evidence type="ECO:0000256" key="1">
    <source>
        <dbReference type="ARBA" id="ARBA00023015"/>
    </source>
</evidence>
<dbReference type="Gene3D" id="1.10.10.60">
    <property type="entry name" value="Homeodomain-like"/>
    <property type="match status" value="2"/>
</dbReference>
<evidence type="ECO:0000256" key="3">
    <source>
        <dbReference type="ARBA" id="ARBA00023163"/>
    </source>
</evidence>
<dbReference type="EMBL" id="BNAS01000006">
    <property type="protein sequence ID" value="GHH77436.1"/>
    <property type="molecule type" value="Genomic_DNA"/>
</dbReference>
<dbReference type="PANTHER" id="PTHR43280">
    <property type="entry name" value="ARAC-FAMILY TRANSCRIPTIONAL REGULATOR"/>
    <property type="match status" value="1"/>
</dbReference>
<dbReference type="InterPro" id="IPR018060">
    <property type="entry name" value="HTH_AraC"/>
</dbReference>
<comment type="caution">
    <text evidence="5">The sequence shown here is derived from an EMBL/GenBank/DDBJ whole genome shotgun (WGS) entry which is preliminary data.</text>
</comment>
<gene>
    <name evidence="5" type="ORF">GCM10017772_38440</name>
</gene>
<dbReference type="PROSITE" id="PS01124">
    <property type="entry name" value="HTH_ARAC_FAMILY_2"/>
    <property type="match status" value="1"/>
</dbReference>
<accession>A0A919G3V6</accession>
<dbReference type="SUPFAM" id="SSF51182">
    <property type="entry name" value="RmlC-like cupins"/>
    <property type="match status" value="1"/>
</dbReference>
<dbReference type="InterPro" id="IPR011051">
    <property type="entry name" value="RmlC_Cupin_sf"/>
</dbReference>
<keyword evidence="6" id="KW-1185">Reference proteome</keyword>
<reference evidence="5" key="2">
    <citation type="submission" date="2020-09" db="EMBL/GenBank/DDBJ databases">
        <authorList>
            <person name="Sun Q."/>
            <person name="Zhou Y."/>
        </authorList>
    </citation>
    <scope>NUCLEOTIDE SEQUENCE</scope>
    <source>
        <strain evidence="5">CGMCC 4.7398</strain>
    </source>
</reference>
<evidence type="ECO:0000256" key="2">
    <source>
        <dbReference type="ARBA" id="ARBA00023125"/>
    </source>
</evidence>
<sequence>MIPSELWLFRGAASEMINAHQHDDIELNVVLGGAIDYLFGGQTVRVQHGQAAVFWASVPHRLLDTPGEHAEVCWAHVPLSTVLAWELPSSDLTQLLQGGLALAPAPVGAVQAWDSWADDLADDDPITALLEIHAMIRRILRTSRVEPSGIATTARPFRMAAHLMERFREPVAAADVAGAVHLNTEYAMTLFRRTWGMTIGEFLTRRRVAEAQRLLVTTELSTVAVAHSAGFGSVSNFYAQFAKHSGTSPGAYRTTLRAGGRY</sequence>
<protein>
    <submittedName>
        <fullName evidence="5">AraC family transcriptional regulator</fullName>
    </submittedName>
</protein>
<dbReference type="PANTHER" id="PTHR43280:SF27">
    <property type="entry name" value="TRANSCRIPTIONAL REGULATOR MTLR"/>
    <property type="match status" value="1"/>
</dbReference>
<proteinExistence type="predicted"/>
<dbReference type="GO" id="GO:0043565">
    <property type="term" value="F:sequence-specific DNA binding"/>
    <property type="evidence" value="ECO:0007669"/>
    <property type="project" value="InterPro"/>
</dbReference>
<dbReference type="Pfam" id="PF12833">
    <property type="entry name" value="HTH_18"/>
    <property type="match status" value="1"/>
</dbReference>
<dbReference type="Proteomes" id="UP000627369">
    <property type="component" value="Unassembled WGS sequence"/>
</dbReference>
<dbReference type="AlphaFoldDB" id="A0A919G3V6"/>
<dbReference type="Gene3D" id="2.60.120.10">
    <property type="entry name" value="Jelly Rolls"/>
    <property type="match status" value="1"/>
</dbReference>
<dbReference type="InterPro" id="IPR014710">
    <property type="entry name" value="RmlC-like_jellyroll"/>
</dbReference>
<reference evidence="5" key="1">
    <citation type="journal article" date="2014" name="Int. J. Syst. Evol. Microbiol.">
        <title>Complete genome sequence of Corynebacterium casei LMG S-19264T (=DSM 44701T), isolated from a smear-ripened cheese.</title>
        <authorList>
            <consortium name="US DOE Joint Genome Institute (JGI-PGF)"/>
            <person name="Walter F."/>
            <person name="Albersmeier A."/>
            <person name="Kalinowski J."/>
            <person name="Ruckert C."/>
        </authorList>
    </citation>
    <scope>NUCLEOTIDE SEQUENCE</scope>
    <source>
        <strain evidence="5">CGMCC 4.7398</strain>
    </source>
</reference>
<keyword evidence="1" id="KW-0805">Transcription regulation</keyword>
<evidence type="ECO:0000259" key="4">
    <source>
        <dbReference type="PROSITE" id="PS01124"/>
    </source>
</evidence>
<keyword evidence="2" id="KW-0238">DNA-binding</keyword>
<name>A0A919G3V6_9MICO</name>
<feature type="domain" description="HTH araC/xylS-type" evidence="4">
    <location>
        <begin position="157"/>
        <end position="255"/>
    </location>
</feature>
<dbReference type="SUPFAM" id="SSF46689">
    <property type="entry name" value="Homeodomain-like"/>
    <property type="match status" value="1"/>
</dbReference>
<dbReference type="InterPro" id="IPR009057">
    <property type="entry name" value="Homeodomain-like_sf"/>
</dbReference>
<evidence type="ECO:0000313" key="6">
    <source>
        <dbReference type="Proteomes" id="UP000627369"/>
    </source>
</evidence>
<dbReference type="SMART" id="SM00342">
    <property type="entry name" value="HTH_ARAC"/>
    <property type="match status" value="1"/>
</dbReference>
<dbReference type="GO" id="GO:0003700">
    <property type="term" value="F:DNA-binding transcription factor activity"/>
    <property type="evidence" value="ECO:0007669"/>
    <property type="project" value="InterPro"/>
</dbReference>